<dbReference type="RefSeq" id="XP_028868768.1">
    <property type="nucleotide sequence ID" value="XM_029012935.1"/>
</dbReference>
<reference evidence="2 3" key="1">
    <citation type="journal article" date="2017" name="BMC Genomics">
        <title>Whole-genome assembly of Babesia ovata and comparative genomics between closely related pathogens.</title>
        <authorList>
            <person name="Yamagishi J."/>
            <person name="Asada M."/>
            <person name="Hakimi H."/>
            <person name="Tanaka T.Q."/>
            <person name="Sugimoto C."/>
            <person name="Kawazu S."/>
        </authorList>
    </citation>
    <scope>NUCLEOTIDE SEQUENCE [LARGE SCALE GENOMIC DNA]</scope>
    <source>
        <strain evidence="2 3">Miyake</strain>
    </source>
</reference>
<dbReference type="AlphaFoldDB" id="A0A2H6KHQ9"/>
<comment type="caution">
    <text evidence="2">The sequence shown here is derived from an EMBL/GenBank/DDBJ whole genome shotgun (WGS) entry which is preliminary data.</text>
</comment>
<name>A0A2H6KHQ9_9APIC</name>
<dbReference type="EMBL" id="BDSA01000005">
    <property type="protein sequence ID" value="GBE62525.1"/>
    <property type="molecule type" value="Genomic_DNA"/>
</dbReference>
<evidence type="ECO:0000313" key="3">
    <source>
        <dbReference type="Proteomes" id="UP000236319"/>
    </source>
</evidence>
<evidence type="ECO:0000313" key="2">
    <source>
        <dbReference type="EMBL" id="GBE62525.1"/>
    </source>
</evidence>
<evidence type="ECO:0000256" key="1">
    <source>
        <dbReference type="SAM" id="Coils"/>
    </source>
</evidence>
<protein>
    <submittedName>
        <fullName evidence="2">Peptidase M23, putative</fullName>
    </submittedName>
</protein>
<accession>A0A2H6KHQ9</accession>
<keyword evidence="1" id="KW-0175">Coiled coil</keyword>
<proteinExistence type="predicted"/>
<gene>
    <name evidence="2" type="ORF">BOVATA_040180</name>
</gene>
<dbReference type="VEuPathDB" id="PiroplasmaDB:BOVATA_040180"/>
<dbReference type="Proteomes" id="UP000236319">
    <property type="component" value="Unassembled WGS sequence"/>
</dbReference>
<organism evidence="2 3">
    <name type="scientific">Babesia ovata</name>
    <dbReference type="NCBI Taxonomy" id="189622"/>
    <lineage>
        <taxon>Eukaryota</taxon>
        <taxon>Sar</taxon>
        <taxon>Alveolata</taxon>
        <taxon>Apicomplexa</taxon>
        <taxon>Aconoidasida</taxon>
        <taxon>Piroplasmida</taxon>
        <taxon>Babesiidae</taxon>
        <taxon>Babesia</taxon>
    </lineage>
</organism>
<keyword evidence="3" id="KW-1185">Reference proteome</keyword>
<dbReference type="GeneID" id="39876295"/>
<dbReference type="OrthoDB" id="366422at2759"/>
<sequence>MVHVSALADAQVAALYDHVSSSGELYCKSDLECLMRQFEIKASRHRGNVSSISRHTPVEVVSQLLQEGLLRSQRFKNVTVIWCPVPPASEDGKKVEVPATSSESDNANLKLRCDELKEELAKLEATKGSSDSMREKGEIIRHEIKVLEEQNAAKRKEAAANLDGERRETAAYLTRLKTSTTLLQKYVSDTYLVSNEA</sequence>
<feature type="coiled-coil region" evidence="1">
    <location>
        <begin position="99"/>
        <end position="126"/>
    </location>
</feature>